<dbReference type="RefSeq" id="WP_113611406.1">
    <property type="nucleotide sequence ID" value="NZ_CAWQMY010000036.1"/>
</dbReference>
<feature type="transmembrane region" description="Helical" evidence="1">
    <location>
        <begin position="61"/>
        <end position="87"/>
    </location>
</feature>
<feature type="transmembrane region" description="Helical" evidence="1">
    <location>
        <begin position="93"/>
        <end position="115"/>
    </location>
</feature>
<comment type="caution">
    <text evidence="2">The sequence shown here is derived from an EMBL/GenBank/DDBJ whole genome shotgun (WGS) entry which is preliminary data.</text>
</comment>
<reference evidence="2 3" key="1">
    <citation type="submission" date="2018-06" db="EMBL/GenBank/DDBJ databases">
        <title>Draft genome sequences of nine Vibrio sp. clinical isolates from across the United States representing the closest known relative of Vibrio cholerae.</title>
        <authorList>
            <person name="Islam M.T."/>
            <person name="Liang K."/>
            <person name="Im M.S."/>
            <person name="Winkjer J."/>
            <person name="Busby S."/>
            <person name="Batra D."/>
            <person name="Rowe L."/>
            <person name="Tarr C.L."/>
            <person name="Boucher Y."/>
        </authorList>
    </citation>
    <scope>NUCLEOTIDE SEQUENCE [LARGE SCALE GENOMIC DNA]</scope>
    <source>
        <strain evidence="2 3">2017V-1110</strain>
    </source>
</reference>
<evidence type="ECO:0000256" key="1">
    <source>
        <dbReference type="SAM" id="Phobius"/>
    </source>
</evidence>
<name>A0ABD7FRE1_9VIBR</name>
<keyword evidence="1" id="KW-0472">Membrane</keyword>
<keyword evidence="1" id="KW-1133">Transmembrane helix</keyword>
<evidence type="ECO:0000313" key="2">
    <source>
        <dbReference type="EMBL" id="RBM60157.1"/>
    </source>
</evidence>
<protein>
    <submittedName>
        <fullName evidence="2">Uncharacterized protein</fullName>
    </submittedName>
</protein>
<dbReference type="AlphaFoldDB" id="A0ABD7FRE1"/>
<accession>A0ABD7FRE1</accession>
<organism evidence="2 3">
    <name type="scientific">Vibrio paracholerae</name>
    <dbReference type="NCBI Taxonomy" id="650003"/>
    <lineage>
        <taxon>Bacteria</taxon>
        <taxon>Pseudomonadati</taxon>
        <taxon>Pseudomonadota</taxon>
        <taxon>Gammaproteobacteria</taxon>
        <taxon>Vibrionales</taxon>
        <taxon>Vibrionaceae</taxon>
        <taxon>Vibrio</taxon>
    </lineage>
</organism>
<gene>
    <name evidence="2" type="ORF">DLR72_17795</name>
</gene>
<feature type="transmembrane region" description="Helical" evidence="1">
    <location>
        <begin position="20"/>
        <end position="40"/>
    </location>
</feature>
<dbReference type="EMBL" id="QKKU01000130">
    <property type="protein sequence ID" value="RBM60157.1"/>
    <property type="molecule type" value="Genomic_DNA"/>
</dbReference>
<keyword evidence="1" id="KW-0812">Transmembrane</keyword>
<evidence type="ECO:0000313" key="3">
    <source>
        <dbReference type="Proteomes" id="UP000252199"/>
    </source>
</evidence>
<proteinExistence type="predicted"/>
<dbReference type="Proteomes" id="UP000252199">
    <property type="component" value="Unassembled WGS sequence"/>
</dbReference>
<sequence length="116" mass="13270">MNIYDIARFFGLSIDNAEMLLLVVLAISGAFVARFSLLIFKANSRHWITWLNLPAQLLTGYFLISHLGWLWGIVGLFSPMFILPMLVSWKTMIYGWVSFLLYPSIALMLFCAYVLA</sequence>